<evidence type="ECO:0000256" key="4">
    <source>
        <dbReference type="ARBA" id="ARBA00022741"/>
    </source>
</evidence>
<dbReference type="Gene3D" id="3.30.565.10">
    <property type="entry name" value="Histidine kinase-like ATPase, C-terminal domain"/>
    <property type="match status" value="1"/>
</dbReference>
<keyword evidence="8" id="KW-0413">Isomerase</keyword>
<sequence>MPYDASKIEVLEGFEAVRRRPQMYFGGTARGNPALPGVALALVVQDALVEEAPYGPLTVRVVVDGPHTFSVEDDGPGLPVEPMCPGRRPAITELMTSLMCGQIPMRRWGMGMVTALCTEVVADVWRDGRHYRQRAGWQDLETPLEVVGESSRHGTRVAYRLDDAYLAPAELPFDLIPLLEPLFSLPHHYDEVPRPSPGTMIELIDHRHAKRTASLRSP</sequence>
<dbReference type="SUPFAM" id="SSF55874">
    <property type="entry name" value="ATPase domain of HSP90 chaperone/DNA topoisomerase II/histidine kinase"/>
    <property type="match status" value="1"/>
</dbReference>
<dbReference type="RefSeq" id="WP_378281690.1">
    <property type="nucleotide sequence ID" value="NZ_JBHSON010000012.1"/>
</dbReference>
<organism evidence="9 10">
    <name type="scientific">Actinomadura rugatobispora</name>
    <dbReference type="NCBI Taxonomy" id="1994"/>
    <lineage>
        <taxon>Bacteria</taxon>
        <taxon>Bacillati</taxon>
        <taxon>Actinomycetota</taxon>
        <taxon>Actinomycetes</taxon>
        <taxon>Streptosporangiales</taxon>
        <taxon>Thermomonosporaceae</taxon>
        <taxon>Actinomadura</taxon>
    </lineage>
</organism>
<evidence type="ECO:0000256" key="8">
    <source>
        <dbReference type="ARBA" id="ARBA00023235"/>
    </source>
</evidence>
<evidence type="ECO:0000256" key="7">
    <source>
        <dbReference type="ARBA" id="ARBA00023125"/>
    </source>
</evidence>
<evidence type="ECO:0000313" key="9">
    <source>
        <dbReference type="EMBL" id="MFC5746065.1"/>
    </source>
</evidence>
<evidence type="ECO:0000256" key="1">
    <source>
        <dbReference type="ARBA" id="ARBA00000185"/>
    </source>
</evidence>
<keyword evidence="5" id="KW-0067">ATP-binding</keyword>
<name>A0ABW0ZS07_9ACTN</name>
<dbReference type="InterPro" id="IPR036890">
    <property type="entry name" value="HATPase_C_sf"/>
</dbReference>
<reference evidence="10" key="1">
    <citation type="journal article" date="2019" name="Int. J. Syst. Evol. Microbiol.">
        <title>The Global Catalogue of Microorganisms (GCM) 10K type strain sequencing project: providing services to taxonomists for standard genome sequencing and annotation.</title>
        <authorList>
            <consortium name="The Broad Institute Genomics Platform"/>
            <consortium name="The Broad Institute Genome Sequencing Center for Infectious Disease"/>
            <person name="Wu L."/>
            <person name="Ma J."/>
        </authorList>
    </citation>
    <scope>NUCLEOTIDE SEQUENCE [LARGE SCALE GENOMIC DNA]</scope>
    <source>
        <strain evidence="10">KCTC 42087</strain>
    </source>
</reference>
<evidence type="ECO:0000256" key="5">
    <source>
        <dbReference type="ARBA" id="ARBA00022840"/>
    </source>
</evidence>
<accession>A0ABW0ZS07</accession>
<evidence type="ECO:0000256" key="6">
    <source>
        <dbReference type="ARBA" id="ARBA00023029"/>
    </source>
</evidence>
<keyword evidence="4" id="KW-0547">Nucleotide-binding</keyword>
<dbReference type="EC" id="5.6.2.2" evidence="3"/>
<dbReference type="Proteomes" id="UP001596074">
    <property type="component" value="Unassembled WGS sequence"/>
</dbReference>
<dbReference type="EMBL" id="JBHSON010000012">
    <property type="protein sequence ID" value="MFC5746065.1"/>
    <property type="molecule type" value="Genomic_DNA"/>
</dbReference>
<comment type="catalytic activity">
    <reaction evidence="1">
        <text>ATP-dependent breakage, passage and rejoining of double-stranded DNA.</text>
        <dbReference type="EC" id="5.6.2.2"/>
    </reaction>
</comment>
<dbReference type="PANTHER" id="PTHR45866:SF1">
    <property type="entry name" value="DNA GYRASE SUBUNIT B, MITOCHONDRIAL"/>
    <property type="match status" value="1"/>
</dbReference>
<proteinExistence type="inferred from homology"/>
<evidence type="ECO:0000256" key="2">
    <source>
        <dbReference type="ARBA" id="ARBA00010708"/>
    </source>
</evidence>
<keyword evidence="7" id="KW-0238">DNA-binding</keyword>
<keyword evidence="10" id="KW-1185">Reference proteome</keyword>
<comment type="caution">
    <text evidence="9">The sequence shown here is derived from an EMBL/GenBank/DDBJ whole genome shotgun (WGS) entry which is preliminary data.</text>
</comment>
<evidence type="ECO:0000256" key="3">
    <source>
        <dbReference type="ARBA" id="ARBA00012895"/>
    </source>
</evidence>
<keyword evidence="6" id="KW-0799">Topoisomerase</keyword>
<gene>
    <name evidence="9" type="ORF">ACFPZN_10630</name>
</gene>
<comment type="similarity">
    <text evidence="2">Belongs to the type II topoisomerase GyrB family.</text>
</comment>
<evidence type="ECO:0000313" key="10">
    <source>
        <dbReference type="Proteomes" id="UP001596074"/>
    </source>
</evidence>
<dbReference type="PANTHER" id="PTHR45866">
    <property type="entry name" value="DNA GYRASE/TOPOISOMERASE SUBUNIT B"/>
    <property type="match status" value="1"/>
</dbReference>
<protein>
    <recommendedName>
        <fullName evidence="3">DNA topoisomerase (ATP-hydrolyzing)</fullName>
        <ecNumber evidence="3">5.6.2.2</ecNumber>
    </recommendedName>
</protein>